<evidence type="ECO:0000259" key="2">
    <source>
        <dbReference type="Pfam" id="PF01261"/>
    </source>
</evidence>
<feature type="signal peptide" evidence="1">
    <location>
        <begin position="1"/>
        <end position="19"/>
    </location>
</feature>
<dbReference type="Gene3D" id="3.20.20.150">
    <property type="entry name" value="Divalent-metal-dependent TIM barrel enzymes"/>
    <property type="match status" value="1"/>
</dbReference>
<sequence length="293" mass="31856">MKTKALLSQLTLAAGLFLAACNSQPTKEEKTDAAPEENVTQSWNLGVELWTFHTFNFPDALDKVDSSGLTLIEASTFHKSGPALKDTLVGQLSPEGLDQLKKMVADKGITMGSMYLGGGKTVESWKKEFDVAKAMGVKFVTAEPPVELWDQVDSLAGAYGIKVAIHEHWKGVSAYWHPDSVLAAIQGHPNFGACADLGHWPKSGIDPVDGVKKLSGHIIAIHLKDIAAFNDPKLRDVPVGTGVVNFPGVFEELKKQGFKGNIYIEMDMEGQPSNLPHVQSTIKYYNEQVGKLK</sequence>
<dbReference type="RefSeq" id="WP_187257160.1">
    <property type="nucleotide sequence ID" value="NZ_JBHULF010000007.1"/>
</dbReference>
<evidence type="ECO:0000313" key="3">
    <source>
        <dbReference type="EMBL" id="MBC6491840.1"/>
    </source>
</evidence>
<organism evidence="3 4">
    <name type="scientific">Flavihumibacter stibioxidans</name>
    <dbReference type="NCBI Taxonomy" id="1834163"/>
    <lineage>
        <taxon>Bacteria</taxon>
        <taxon>Pseudomonadati</taxon>
        <taxon>Bacteroidota</taxon>
        <taxon>Chitinophagia</taxon>
        <taxon>Chitinophagales</taxon>
        <taxon>Chitinophagaceae</taxon>
        <taxon>Flavihumibacter</taxon>
    </lineage>
</organism>
<keyword evidence="1" id="KW-0732">Signal</keyword>
<dbReference type="Pfam" id="PF01261">
    <property type="entry name" value="AP_endonuc_2"/>
    <property type="match status" value="1"/>
</dbReference>
<dbReference type="PANTHER" id="PTHR12110:SF41">
    <property type="entry name" value="INOSOSE DEHYDRATASE"/>
    <property type="match status" value="1"/>
</dbReference>
<evidence type="ECO:0000313" key="4">
    <source>
        <dbReference type="Proteomes" id="UP000765802"/>
    </source>
</evidence>
<dbReference type="PANTHER" id="PTHR12110">
    <property type="entry name" value="HYDROXYPYRUVATE ISOMERASE"/>
    <property type="match status" value="1"/>
</dbReference>
<dbReference type="PROSITE" id="PS51257">
    <property type="entry name" value="PROKAR_LIPOPROTEIN"/>
    <property type="match status" value="1"/>
</dbReference>
<dbReference type="InterPro" id="IPR013022">
    <property type="entry name" value="Xyl_isomerase-like_TIM-brl"/>
</dbReference>
<protein>
    <submittedName>
        <fullName evidence="3">Xylose isomerase</fullName>
    </submittedName>
</protein>
<dbReference type="InterPro" id="IPR036237">
    <property type="entry name" value="Xyl_isomerase-like_sf"/>
</dbReference>
<dbReference type="Proteomes" id="UP000765802">
    <property type="component" value="Unassembled WGS sequence"/>
</dbReference>
<dbReference type="SUPFAM" id="SSF51658">
    <property type="entry name" value="Xylose isomerase-like"/>
    <property type="match status" value="1"/>
</dbReference>
<proteinExistence type="predicted"/>
<comment type="caution">
    <text evidence="3">The sequence shown here is derived from an EMBL/GenBank/DDBJ whole genome shotgun (WGS) entry which is preliminary data.</text>
</comment>
<evidence type="ECO:0000256" key="1">
    <source>
        <dbReference type="SAM" id="SignalP"/>
    </source>
</evidence>
<reference evidence="3 4" key="1">
    <citation type="submission" date="2016-07" db="EMBL/GenBank/DDBJ databases">
        <title>Genome analysis of Flavihumibacter stibioxidans YS-17.</title>
        <authorList>
            <person name="Shi K."/>
            <person name="Han Y."/>
            <person name="Wang G."/>
        </authorList>
    </citation>
    <scope>NUCLEOTIDE SEQUENCE [LARGE SCALE GENOMIC DNA]</scope>
    <source>
        <strain evidence="3 4">YS-17</strain>
    </source>
</reference>
<keyword evidence="4" id="KW-1185">Reference proteome</keyword>
<gene>
    <name evidence="3" type="ORF">BC349_12330</name>
</gene>
<keyword evidence="3" id="KW-0413">Isomerase</keyword>
<dbReference type="InterPro" id="IPR050312">
    <property type="entry name" value="IolE/XylAMocC-like"/>
</dbReference>
<name>A0ABR7M9Z0_9BACT</name>
<dbReference type="GO" id="GO:0016853">
    <property type="term" value="F:isomerase activity"/>
    <property type="evidence" value="ECO:0007669"/>
    <property type="project" value="UniProtKB-KW"/>
</dbReference>
<accession>A0ABR7M9Z0</accession>
<feature type="domain" description="Xylose isomerase-like TIM barrel" evidence="2">
    <location>
        <begin position="62"/>
        <end position="272"/>
    </location>
</feature>
<dbReference type="EMBL" id="MBUA01000023">
    <property type="protein sequence ID" value="MBC6491840.1"/>
    <property type="molecule type" value="Genomic_DNA"/>
</dbReference>
<feature type="chain" id="PRO_5046186602" evidence="1">
    <location>
        <begin position="20"/>
        <end position="293"/>
    </location>
</feature>